<reference evidence="2" key="1">
    <citation type="journal article" date="2019" name="Mol. Biol. Evol.">
        <title>Blast fungal genomes show frequent chromosomal changes, gene gains and losses, and effector gene turnover.</title>
        <authorList>
            <person name="Gomez Luciano L.B."/>
            <person name="Jason Tsai I."/>
            <person name="Chuma I."/>
            <person name="Tosa Y."/>
            <person name="Chen Y.H."/>
            <person name="Li J.Y."/>
            <person name="Li M.Y."/>
            <person name="Jade Lu M.Y."/>
            <person name="Nakayashiki H."/>
            <person name="Li W.H."/>
        </authorList>
    </citation>
    <scope>NUCLEOTIDE SEQUENCE</scope>
    <source>
        <strain evidence="2">NI907</strain>
    </source>
</reference>
<sequence>MLPYLSVRGYQEHGMVRHLSILAARTPHPNSTSITPEPLRFNAKTDVAPSQ</sequence>
<reference evidence="2" key="3">
    <citation type="submission" date="2025-08" db="UniProtKB">
        <authorList>
            <consortium name="RefSeq"/>
        </authorList>
    </citation>
    <scope>IDENTIFICATION</scope>
    <source>
        <strain evidence="2">NI907</strain>
    </source>
</reference>
<keyword evidence="1" id="KW-1185">Reference proteome</keyword>
<protein>
    <submittedName>
        <fullName evidence="2">Uncharacterized protein</fullName>
    </submittedName>
</protein>
<dbReference type="KEGG" id="pgri:PgNI_02837"/>
<evidence type="ECO:0000313" key="2">
    <source>
        <dbReference type="RefSeq" id="XP_030985719.1"/>
    </source>
</evidence>
<gene>
    <name evidence="2" type="ORF">PgNI_02837</name>
</gene>
<dbReference type="GeneID" id="41957805"/>
<organism evidence="1 2">
    <name type="scientific">Pyricularia grisea</name>
    <name type="common">Crabgrass-specific blast fungus</name>
    <name type="synonym">Magnaporthe grisea</name>
    <dbReference type="NCBI Taxonomy" id="148305"/>
    <lineage>
        <taxon>Eukaryota</taxon>
        <taxon>Fungi</taxon>
        <taxon>Dikarya</taxon>
        <taxon>Ascomycota</taxon>
        <taxon>Pezizomycotina</taxon>
        <taxon>Sordariomycetes</taxon>
        <taxon>Sordariomycetidae</taxon>
        <taxon>Magnaporthales</taxon>
        <taxon>Pyriculariaceae</taxon>
        <taxon>Pyricularia</taxon>
    </lineage>
</organism>
<dbReference type="Proteomes" id="UP000515153">
    <property type="component" value="Unplaced"/>
</dbReference>
<dbReference type="AlphaFoldDB" id="A0A6P8BF75"/>
<reference evidence="2" key="2">
    <citation type="submission" date="2019-10" db="EMBL/GenBank/DDBJ databases">
        <authorList>
            <consortium name="NCBI Genome Project"/>
        </authorList>
    </citation>
    <scope>NUCLEOTIDE SEQUENCE</scope>
    <source>
        <strain evidence="2">NI907</strain>
    </source>
</reference>
<evidence type="ECO:0000313" key="1">
    <source>
        <dbReference type="Proteomes" id="UP000515153"/>
    </source>
</evidence>
<proteinExistence type="predicted"/>
<accession>A0A6P8BF75</accession>
<dbReference type="RefSeq" id="XP_030985719.1">
    <property type="nucleotide sequence ID" value="XM_031122894.1"/>
</dbReference>
<name>A0A6P8BF75_PYRGI</name>